<dbReference type="RefSeq" id="WP_232549306.1">
    <property type="nucleotide sequence ID" value="NZ_CP115965.1"/>
</dbReference>
<dbReference type="EMBL" id="CP115965">
    <property type="protein sequence ID" value="WZW98701.1"/>
    <property type="molecule type" value="Genomic_DNA"/>
</dbReference>
<comment type="similarity">
    <text evidence="7">Belongs to the binding-protein-dependent transport system permease family.</text>
</comment>
<keyword evidence="11" id="KW-1185">Reference proteome</keyword>
<evidence type="ECO:0000313" key="11">
    <source>
        <dbReference type="Proteomes" id="UP001434337"/>
    </source>
</evidence>
<dbReference type="InterPro" id="IPR000515">
    <property type="entry name" value="MetI-like"/>
</dbReference>
<dbReference type="InterPro" id="IPR051393">
    <property type="entry name" value="ABC_transporter_permease"/>
</dbReference>
<feature type="region of interest" description="Disordered" evidence="8">
    <location>
        <begin position="1"/>
        <end position="27"/>
    </location>
</feature>
<feature type="transmembrane region" description="Helical" evidence="7">
    <location>
        <begin position="236"/>
        <end position="255"/>
    </location>
</feature>
<protein>
    <submittedName>
        <fullName evidence="10">Sugar ABC transporter permease</fullName>
    </submittedName>
</protein>
<keyword evidence="6 7" id="KW-0472">Membrane</keyword>
<evidence type="ECO:0000256" key="8">
    <source>
        <dbReference type="SAM" id="MobiDB-lite"/>
    </source>
</evidence>
<dbReference type="SUPFAM" id="SSF161098">
    <property type="entry name" value="MetI-like"/>
    <property type="match status" value="1"/>
</dbReference>
<evidence type="ECO:0000256" key="2">
    <source>
        <dbReference type="ARBA" id="ARBA00022448"/>
    </source>
</evidence>
<dbReference type="PROSITE" id="PS50928">
    <property type="entry name" value="ABC_TM1"/>
    <property type="match status" value="1"/>
</dbReference>
<evidence type="ECO:0000256" key="4">
    <source>
        <dbReference type="ARBA" id="ARBA00022692"/>
    </source>
</evidence>
<feature type="domain" description="ABC transmembrane type-1" evidence="9">
    <location>
        <begin position="98"/>
        <end position="305"/>
    </location>
</feature>
<keyword evidence="4 7" id="KW-0812">Transmembrane</keyword>
<dbReference type="PANTHER" id="PTHR30193">
    <property type="entry name" value="ABC TRANSPORTER PERMEASE PROTEIN"/>
    <property type="match status" value="1"/>
</dbReference>
<feature type="transmembrane region" description="Helical" evidence="7">
    <location>
        <begin position="101"/>
        <end position="123"/>
    </location>
</feature>
<keyword evidence="3" id="KW-1003">Cell membrane</keyword>
<dbReference type="Proteomes" id="UP001434337">
    <property type="component" value="Chromosome"/>
</dbReference>
<feature type="transmembrane region" description="Helical" evidence="7">
    <location>
        <begin position="284"/>
        <end position="304"/>
    </location>
</feature>
<dbReference type="PANTHER" id="PTHR30193:SF37">
    <property type="entry name" value="INNER MEMBRANE ABC TRANSPORTER PERMEASE PROTEIN YCJO"/>
    <property type="match status" value="1"/>
</dbReference>
<organism evidence="10 11">
    <name type="scientific">Propioniciclava soli</name>
    <dbReference type="NCBI Taxonomy" id="2775081"/>
    <lineage>
        <taxon>Bacteria</taxon>
        <taxon>Bacillati</taxon>
        <taxon>Actinomycetota</taxon>
        <taxon>Actinomycetes</taxon>
        <taxon>Propionibacteriales</taxon>
        <taxon>Propionibacteriaceae</taxon>
        <taxon>Propioniciclava</taxon>
    </lineage>
</organism>
<dbReference type="SUPFAM" id="SSF160964">
    <property type="entry name" value="MalF N-terminal region-like"/>
    <property type="match status" value="1"/>
</dbReference>
<keyword evidence="2 7" id="KW-0813">Transport</keyword>
<proteinExistence type="inferred from homology"/>
<dbReference type="CDD" id="cd06261">
    <property type="entry name" value="TM_PBP2"/>
    <property type="match status" value="1"/>
</dbReference>
<name>A0ABZ3C836_9ACTN</name>
<feature type="compositionally biased region" description="Low complexity" evidence="8">
    <location>
        <begin position="7"/>
        <end position="27"/>
    </location>
</feature>
<sequence length="312" mass="33691">MSSTVHPSRAAGAAPARGTAATPGRGASSINAQERRAAYLFLAPAVVLLTVFLIVPVIMSFALGFTNARLGADFAPEFVGLAQFVRALTADPTFWAGLRNIAVFVLVVVPVQGGLGLALALLVNQKLRGITAFRVMFFMPVVTSMVVVAMLWRFMYQQDGLINAIFGFNVDWLNDPTTALPAVIVMSIWQGVGFHMILWLSGLQTINHDLYEAASLDGASRWQQFWNVTIPGLRPTFVFIFITITIAAFSLFTQIDVMTSGGPANATTTLVYHIIQMGSGRGDVGYGSALSLIFFIIVLAVTLLQRALTKED</sequence>
<dbReference type="InterPro" id="IPR035906">
    <property type="entry name" value="MetI-like_sf"/>
</dbReference>
<reference evidence="10 11" key="1">
    <citation type="journal article" date="2023" name="Environ Microbiome">
        <title>A coral-associated actinobacterium mitigates coral bleaching under heat stress.</title>
        <authorList>
            <person name="Li J."/>
            <person name="Zou Y."/>
            <person name="Li Q."/>
            <person name="Zhang J."/>
            <person name="Bourne D.G."/>
            <person name="Lyu Y."/>
            <person name="Liu C."/>
            <person name="Zhang S."/>
        </authorList>
    </citation>
    <scope>NUCLEOTIDE SEQUENCE [LARGE SCALE GENOMIC DNA]</scope>
    <source>
        <strain evidence="10 11">SCSIO 13291</strain>
    </source>
</reference>
<evidence type="ECO:0000259" key="9">
    <source>
        <dbReference type="PROSITE" id="PS50928"/>
    </source>
</evidence>
<feature type="transmembrane region" description="Helical" evidence="7">
    <location>
        <begin position="179"/>
        <end position="200"/>
    </location>
</feature>
<gene>
    <name evidence="10" type="ORF">PCC79_00390</name>
</gene>
<keyword evidence="5 7" id="KW-1133">Transmembrane helix</keyword>
<comment type="subcellular location">
    <subcellularLocation>
        <location evidence="1 7">Cell membrane</location>
        <topology evidence="1 7">Multi-pass membrane protein</topology>
    </subcellularLocation>
</comment>
<evidence type="ECO:0000256" key="1">
    <source>
        <dbReference type="ARBA" id="ARBA00004651"/>
    </source>
</evidence>
<accession>A0ABZ3C836</accession>
<feature type="transmembrane region" description="Helical" evidence="7">
    <location>
        <begin position="135"/>
        <end position="155"/>
    </location>
</feature>
<evidence type="ECO:0000256" key="3">
    <source>
        <dbReference type="ARBA" id="ARBA00022475"/>
    </source>
</evidence>
<feature type="transmembrane region" description="Helical" evidence="7">
    <location>
        <begin position="38"/>
        <end position="63"/>
    </location>
</feature>
<dbReference type="Gene3D" id="1.10.3720.10">
    <property type="entry name" value="MetI-like"/>
    <property type="match status" value="1"/>
</dbReference>
<dbReference type="Pfam" id="PF00528">
    <property type="entry name" value="BPD_transp_1"/>
    <property type="match status" value="1"/>
</dbReference>
<evidence type="ECO:0000256" key="6">
    <source>
        <dbReference type="ARBA" id="ARBA00023136"/>
    </source>
</evidence>
<evidence type="ECO:0000256" key="5">
    <source>
        <dbReference type="ARBA" id="ARBA00022989"/>
    </source>
</evidence>
<evidence type="ECO:0000313" key="10">
    <source>
        <dbReference type="EMBL" id="WZW98701.1"/>
    </source>
</evidence>
<evidence type="ECO:0000256" key="7">
    <source>
        <dbReference type="RuleBase" id="RU363032"/>
    </source>
</evidence>